<dbReference type="RefSeq" id="WP_390276443.1">
    <property type="nucleotide sequence ID" value="NZ_JBHRYH010000005.1"/>
</dbReference>
<dbReference type="CDD" id="cd04301">
    <property type="entry name" value="NAT_SF"/>
    <property type="match status" value="1"/>
</dbReference>
<proteinExistence type="predicted"/>
<evidence type="ECO:0000313" key="4">
    <source>
        <dbReference type="EMBL" id="MFC3625043.1"/>
    </source>
</evidence>
<dbReference type="GO" id="GO:0016746">
    <property type="term" value="F:acyltransferase activity"/>
    <property type="evidence" value="ECO:0007669"/>
    <property type="project" value="UniProtKB-KW"/>
</dbReference>
<accession>A0ABV7TR05</accession>
<comment type="caution">
    <text evidence="4">The sequence shown here is derived from an EMBL/GenBank/DDBJ whole genome shotgun (WGS) entry which is preliminary data.</text>
</comment>
<evidence type="ECO:0000313" key="5">
    <source>
        <dbReference type="Proteomes" id="UP001595636"/>
    </source>
</evidence>
<gene>
    <name evidence="4" type="ORF">ACFOKJ_02650</name>
</gene>
<dbReference type="EC" id="2.3.-.-" evidence="4"/>
<dbReference type="InterPro" id="IPR016181">
    <property type="entry name" value="Acyl_CoA_acyltransferase"/>
</dbReference>
<protein>
    <submittedName>
        <fullName evidence="4">GNAT family N-acetyltransferase</fullName>
        <ecNumber evidence="4">2.3.-.-</ecNumber>
    </submittedName>
</protein>
<organism evidence="4 5">
    <name type="scientific">Vogesella amnigena</name>
    <dbReference type="NCBI Taxonomy" id="1507449"/>
    <lineage>
        <taxon>Bacteria</taxon>
        <taxon>Pseudomonadati</taxon>
        <taxon>Pseudomonadota</taxon>
        <taxon>Betaproteobacteria</taxon>
        <taxon>Neisseriales</taxon>
        <taxon>Chromobacteriaceae</taxon>
        <taxon>Vogesella</taxon>
    </lineage>
</organism>
<evidence type="ECO:0000256" key="1">
    <source>
        <dbReference type="ARBA" id="ARBA00022679"/>
    </source>
</evidence>
<dbReference type="PANTHER" id="PTHR43877">
    <property type="entry name" value="AMINOALKYLPHOSPHONATE N-ACETYLTRANSFERASE-RELATED-RELATED"/>
    <property type="match status" value="1"/>
</dbReference>
<reference evidence="5" key="1">
    <citation type="journal article" date="2019" name="Int. J. Syst. Evol. Microbiol.">
        <title>The Global Catalogue of Microorganisms (GCM) 10K type strain sequencing project: providing services to taxonomists for standard genome sequencing and annotation.</title>
        <authorList>
            <consortium name="The Broad Institute Genomics Platform"/>
            <consortium name="The Broad Institute Genome Sequencing Center for Infectious Disease"/>
            <person name="Wu L."/>
            <person name="Ma J."/>
        </authorList>
    </citation>
    <scope>NUCLEOTIDE SEQUENCE [LARGE SCALE GENOMIC DNA]</scope>
    <source>
        <strain evidence="5">KCTC 42195</strain>
    </source>
</reference>
<dbReference type="Proteomes" id="UP001595636">
    <property type="component" value="Unassembled WGS sequence"/>
</dbReference>
<evidence type="ECO:0000256" key="2">
    <source>
        <dbReference type="ARBA" id="ARBA00023315"/>
    </source>
</evidence>
<dbReference type="PANTHER" id="PTHR43877:SF2">
    <property type="entry name" value="AMINOALKYLPHOSPHONATE N-ACETYLTRANSFERASE-RELATED"/>
    <property type="match status" value="1"/>
</dbReference>
<dbReference type="Pfam" id="PF00583">
    <property type="entry name" value="Acetyltransf_1"/>
    <property type="match status" value="1"/>
</dbReference>
<dbReference type="InterPro" id="IPR050832">
    <property type="entry name" value="Bact_Acetyltransf"/>
</dbReference>
<keyword evidence="1 4" id="KW-0808">Transferase</keyword>
<dbReference type="PROSITE" id="PS51186">
    <property type="entry name" value="GNAT"/>
    <property type="match status" value="1"/>
</dbReference>
<keyword evidence="5" id="KW-1185">Reference proteome</keyword>
<evidence type="ECO:0000259" key="3">
    <source>
        <dbReference type="PROSITE" id="PS51186"/>
    </source>
</evidence>
<name>A0ABV7TR05_9NEIS</name>
<dbReference type="SUPFAM" id="SSF55729">
    <property type="entry name" value="Acyl-CoA N-acyltransferases (Nat)"/>
    <property type="match status" value="1"/>
</dbReference>
<sequence>MALQIRAATAADFPAWCELWAGYNAFYGRHGDTALPEAQVRLTWQRLLGLLDEAEPMQLLLAERDGQVLGLAHCIYHRNTLLPHYACYLQDLFTAPQARGQGVARALIAAVEDAARARGCPSVYWHTHQDNATARRLYDQLASATGFIVYRAML</sequence>
<dbReference type="Gene3D" id="3.40.630.30">
    <property type="match status" value="1"/>
</dbReference>
<keyword evidence="2 4" id="KW-0012">Acyltransferase</keyword>
<dbReference type="EMBL" id="JBHRYH010000005">
    <property type="protein sequence ID" value="MFC3625043.1"/>
    <property type="molecule type" value="Genomic_DNA"/>
</dbReference>
<dbReference type="InterPro" id="IPR000182">
    <property type="entry name" value="GNAT_dom"/>
</dbReference>
<feature type="domain" description="N-acetyltransferase" evidence="3">
    <location>
        <begin position="3"/>
        <end position="154"/>
    </location>
</feature>